<proteinExistence type="predicted"/>
<protein>
    <submittedName>
        <fullName evidence="2">Uncharacterized protein</fullName>
    </submittedName>
</protein>
<accession>J0XDQ4</accession>
<sequence length="69" mass="6713">MGGTDPGSRGETDGNSPGNRGEAGGAGPRSRVGTCGSSPGNPFEAARPSYARVRPAYPAAAVAAVLRAA</sequence>
<evidence type="ECO:0000313" key="2">
    <source>
        <dbReference type="EMBL" id="EJF46856.1"/>
    </source>
</evidence>
<dbReference type="Proteomes" id="UP000004578">
    <property type="component" value="Unassembled WGS sequence"/>
</dbReference>
<keyword evidence="3" id="KW-1185">Reference proteome</keyword>
<dbReference type="EMBL" id="AKFS01000113">
    <property type="protein sequence ID" value="EJF46856.1"/>
    <property type="molecule type" value="Genomic_DNA"/>
</dbReference>
<comment type="caution">
    <text evidence="2">The sequence shown here is derived from an EMBL/GenBank/DDBJ whole genome shotgun (WGS) entry which is preliminary data.</text>
</comment>
<gene>
    <name evidence="2" type="ORF">HMPREF1317_2289</name>
</gene>
<feature type="non-terminal residue" evidence="2">
    <location>
        <position position="69"/>
    </location>
</feature>
<feature type="region of interest" description="Disordered" evidence="1">
    <location>
        <begin position="1"/>
        <end position="46"/>
    </location>
</feature>
<organism evidence="2 3">
    <name type="scientific">Schaalia georgiae F0490</name>
    <dbReference type="NCBI Taxonomy" id="1125717"/>
    <lineage>
        <taxon>Bacteria</taxon>
        <taxon>Bacillati</taxon>
        <taxon>Actinomycetota</taxon>
        <taxon>Actinomycetes</taxon>
        <taxon>Actinomycetales</taxon>
        <taxon>Actinomycetaceae</taxon>
        <taxon>Schaalia</taxon>
    </lineage>
</organism>
<evidence type="ECO:0000313" key="3">
    <source>
        <dbReference type="Proteomes" id="UP000004578"/>
    </source>
</evidence>
<evidence type="ECO:0000256" key="1">
    <source>
        <dbReference type="SAM" id="MobiDB-lite"/>
    </source>
</evidence>
<name>J0XDQ4_9ACTO</name>
<dbReference type="AlphaFoldDB" id="J0XDQ4"/>
<reference evidence="2 3" key="1">
    <citation type="submission" date="2012-05" db="EMBL/GenBank/DDBJ databases">
        <authorList>
            <person name="Harkins D.M."/>
            <person name="Madupu R."/>
            <person name="Durkin A.S."/>
            <person name="Torralba M."/>
            <person name="Methe B."/>
            <person name="Sutton G.G."/>
            <person name="Nelson K.E."/>
        </authorList>
    </citation>
    <scope>NUCLEOTIDE SEQUENCE [LARGE SCALE GENOMIC DNA]</scope>
    <source>
        <strain evidence="2 3">F0490</strain>
    </source>
</reference>